<feature type="region of interest" description="Disordered" evidence="1">
    <location>
        <begin position="1"/>
        <end position="20"/>
    </location>
</feature>
<dbReference type="Proteomes" id="UP000816034">
    <property type="component" value="Unassembled WGS sequence"/>
</dbReference>
<proteinExistence type="predicted"/>
<dbReference type="SUPFAM" id="SSF101908">
    <property type="entry name" value="Putative isomerase YbhE"/>
    <property type="match status" value="1"/>
</dbReference>
<evidence type="ECO:0000256" key="1">
    <source>
        <dbReference type="SAM" id="MobiDB-lite"/>
    </source>
</evidence>
<gene>
    <name evidence="2" type="ORF">C9374_005762</name>
</gene>
<feature type="region of interest" description="Disordered" evidence="1">
    <location>
        <begin position="217"/>
        <end position="238"/>
    </location>
</feature>
<keyword evidence="3" id="KW-1185">Reference proteome</keyword>
<comment type="caution">
    <text evidence="2">The sequence shown here is derived from an EMBL/GenBank/DDBJ whole genome shotgun (WGS) entry which is preliminary data.</text>
</comment>
<dbReference type="RefSeq" id="XP_044547649.1">
    <property type="nucleotide sequence ID" value="XM_044695548.1"/>
</dbReference>
<dbReference type="AlphaFoldDB" id="A0AA88GKP3"/>
<accession>A0AA88GKP3</accession>
<dbReference type="InterPro" id="IPR006594">
    <property type="entry name" value="LisH"/>
</dbReference>
<dbReference type="GeneID" id="68098217"/>
<dbReference type="PROSITE" id="PS50896">
    <property type="entry name" value="LISH"/>
    <property type="match status" value="1"/>
</dbReference>
<dbReference type="EMBL" id="PYSW02000025">
    <property type="protein sequence ID" value="KAG2381970.1"/>
    <property type="molecule type" value="Genomic_DNA"/>
</dbReference>
<name>A0AA88GKP3_NAELO</name>
<evidence type="ECO:0000313" key="2">
    <source>
        <dbReference type="EMBL" id="KAG2381970.1"/>
    </source>
</evidence>
<evidence type="ECO:0008006" key="4">
    <source>
        <dbReference type="Google" id="ProtNLM"/>
    </source>
</evidence>
<reference evidence="2 3" key="1">
    <citation type="journal article" date="2018" name="BMC Genomics">
        <title>The genome of Naegleria lovaniensis, the basis for a comparative approach to unravel pathogenicity factors of the human pathogenic amoeba N. fowleri.</title>
        <authorList>
            <person name="Liechti N."/>
            <person name="Schurch N."/>
            <person name="Bruggmann R."/>
            <person name="Wittwer M."/>
        </authorList>
    </citation>
    <scope>NUCLEOTIDE SEQUENCE [LARGE SCALE GENOMIC DNA]</scope>
    <source>
        <strain evidence="2 3">ATCC 30569</strain>
    </source>
</reference>
<evidence type="ECO:0000313" key="3">
    <source>
        <dbReference type="Proteomes" id="UP000816034"/>
    </source>
</evidence>
<sequence>MFSTTPGDDSSSSESCSDCDSSLGDSPHKFLPLGTKLAKKIEQDASFVEFMDNFVREYLQQRGLDESLRCFERESRNEFDLAYFIGCIEQDQLYKADDYISQFLINSILQQHTDVKYCLSLLRQLQLTFHIALNNVGEYERIMKSITQMIEQLQIQEGDYHNRIKKIYNEKNQLTWCNYETSKKNILILLKKKFKDILPEEESIIISHAHPVSVKVEHEEEARRTKKAKPNEDDEIDSLSNESMHHSLYELECTPKIKNINDIYIGDNGWFNLCTDDVIYQMELSSCNIINKRVLDTKSLGLEKKNLANGKLLTRVLDAQLMIVDSRIPRLTALNLDGSSVVKSVIDLEYFVFTSIYSFCFSTNDKNLFFMSSDHGLVSSFKIVNSSASLQRQKQVDATVKKIQSVNYDSTTELLFLICDHQVSYIRITIDQGHVSFGRVRPLLFPNSESTPSKGWSTAHTISITPFSNKKALIKDRHAFFVFDCQRDEIVVCYKVSSQEKTMVSLSVFDNTVAFSDFDSTTQQSTIVITNESFQHSIHPIRVHGMIKQLKWLGEDKWLLHFTDDALKILQLNH</sequence>
<organism evidence="2 3">
    <name type="scientific">Naegleria lovaniensis</name>
    <name type="common">Amoeba</name>
    <dbReference type="NCBI Taxonomy" id="51637"/>
    <lineage>
        <taxon>Eukaryota</taxon>
        <taxon>Discoba</taxon>
        <taxon>Heterolobosea</taxon>
        <taxon>Tetramitia</taxon>
        <taxon>Eutetramitia</taxon>
        <taxon>Vahlkampfiidae</taxon>
        <taxon>Naegleria</taxon>
    </lineage>
</organism>
<protein>
    <recommendedName>
        <fullName evidence="4">LisH domain-containing protein</fullName>
    </recommendedName>
</protein>